<evidence type="ECO:0000313" key="2">
    <source>
        <dbReference type="Proteomes" id="UP000018130"/>
    </source>
</evidence>
<name>T2JTU0_CROWT</name>
<dbReference type="SUPFAM" id="SSF53254">
    <property type="entry name" value="Phosphoglycerate mutase-like"/>
    <property type="match status" value="1"/>
</dbReference>
<dbReference type="InterPro" id="IPR013078">
    <property type="entry name" value="His_Pase_superF_clade-1"/>
</dbReference>
<dbReference type="Gene3D" id="3.40.50.1240">
    <property type="entry name" value="Phosphoglycerate mutase-like"/>
    <property type="match status" value="1"/>
</dbReference>
<sequence>MSSSPTVWIARHGNRLDFVKPHWFNTAKRRYDPPLSEDGFVQAKQLGKRLQKENIGHIFASLFYGLYKPLLKLPKFLIFP</sequence>
<dbReference type="PANTHER" id="PTHR16469:SF27">
    <property type="entry name" value="UBIQUITIN-ASSOCIATED AND SH3 DOMAIN-CONTAINING BA-RELATED"/>
    <property type="match status" value="1"/>
</dbReference>
<accession>T2JTU0</accession>
<evidence type="ECO:0000313" key="1">
    <source>
        <dbReference type="EMBL" id="CCQ68032.1"/>
    </source>
</evidence>
<proteinExistence type="predicted"/>
<dbReference type="CDD" id="cd07067">
    <property type="entry name" value="HP_PGM_like"/>
    <property type="match status" value="1"/>
</dbReference>
<organism evidence="1 2">
    <name type="scientific">Crocosphaera watsonii WH 0402</name>
    <dbReference type="NCBI Taxonomy" id="1284629"/>
    <lineage>
        <taxon>Bacteria</taxon>
        <taxon>Bacillati</taxon>
        <taxon>Cyanobacteriota</taxon>
        <taxon>Cyanophyceae</taxon>
        <taxon>Oscillatoriophycideae</taxon>
        <taxon>Chroococcales</taxon>
        <taxon>Aphanothecaceae</taxon>
        <taxon>Crocosphaera</taxon>
    </lineage>
</organism>
<dbReference type="InterPro" id="IPR051710">
    <property type="entry name" value="Phosphatase_SH3-domain"/>
</dbReference>
<dbReference type="Proteomes" id="UP000018130">
    <property type="component" value="Unassembled WGS sequence"/>
</dbReference>
<gene>
    <name evidence="1" type="ORF">CWATWH0402_4275</name>
</gene>
<dbReference type="Pfam" id="PF00300">
    <property type="entry name" value="His_Phos_1"/>
    <property type="match status" value="1"/>
</dbReference>
<dbReference type="AlphaFoldDB" id="T2JTU0"/>
<dbReference type="PANTHER" id="PTHR16469">
    <property type="entry name" value="UBIQUITIN-ASSOCIATED AND SH3 DOMAIN-CONTAINING BA-RELATED"/>
    <property type="match status" value="1"/>
</dbReference>
<comment type="caution">
    <text evidence="1">The sequence shown here is derived from an EMBL/GenBank/DDBJ whole genome shotgun (WGS) entry which is preliminary data.</text>
</comment>
<reference evidence="1 2" key="1">
    <citation type="submission" date="2013-01" db="EMBL/GenBank/DDBJ databases">
        <authorList>
            <person name="Bench S."/>
        </authorList>
    </citation>
    <scope>NUCLEOTIDE SEQUENCE [LARGE SCALE GENOMIC DNA]</scope>
    <source>
        <strain evidence="1 2">WH 0402</strain>
    </source>
</reference>
<dbReference type="InterPro" id="IPR029033">
    <property type="entry name" value="His_PPase_superfam"/>
</dbReference>
<dbReference type="EMBL" id="CAQN01000690">
    <property type="protein sequence ID" value="CCQ68032.1"/>
    <property type="molecule type" value="Genomic_DNA"/>
</dbReference>
<protein>
    <submittedName>
        <fullName evidence="1">Expressed protein</fullName>
    </submittedName>
</protein>
<reference evidence="1 2" key="2">
    <citation type="submission" date="2013-09" db="EMBL/GenBank/DDBJ databases">
        <title>Whole genome comparison of six Crocosphaera watsonii strains with differing phenotypes.</title>
        <authorList>
            <person name="Bench S.R."/>
            <person name="Heller P."/>
            <person name="Frank I."/>
            <person name="Arciniega M."/>
            <person name="Shilova I.N."/>
            <person name="Zehr J.P."/>
        </authorList>
    </citation>
    <scope>NUCLEOTIDE SEQUENCE [LARGE SCALE GENOMIC DNA]</scope>
    <source>
        <strain evidence="1 2">WH 0402</strain>
    </source>
</reference>